<keyword evidence="2" id="KW-0808">Transferase</keyword>
<dbReference type="PANTHER" id="PTHR13369:SF0">
    <property type="entry name" value="GLUTATHIONE S-TRANSFERASE C-TERMINAL DOMAIN-CONTAINING PROTEIN"/>
    <property type="match status" value="1"/>
</dbReference>
<dbReference type="SUPFAM" id="SSF53335">
    <property type="entry name" value="S-adenosyl-L-methionine-dependent methyltransferases"/>
    <property type="match status" value="1"/>
</dbReference>
<dbReference type="InterPro" id="IPR029063">
    <property type="entry name" value="SAM-dependent_MTases_sf"/>
</dbReference>
<protein>
    <submittedName>
        <fullName evidence="2">Methyltransferase</fullName>
    </submittedName>
</protein>
<evidence type="ECO:0000313" key="3">
    <source>
        <dbReference type="Proteomes" id="UP000614714"/>
    </source>
</evidence>
<dbReference type="GO" id="GO:0008168">
    <property type="term" value="F:methyltransferase activity"/>
    <property type="evidence" value="ECO:0007669"/>
    <property type="project" value="UniProtKB-KW"/>
</dbReference>
<organism evidence="2 3">
    <name type="scientific">Geomonas anaerohicana</name>
    <dbReference type="NCBI Taxonomy" id="2798583"/>
    <lineage>
        <taxon>Bacteria</taxon>
        <taxon>Pseudomonadati</taxon>
        <taxon>Thermodesulfobacteriota</taxon>
        <taxon>Desulfuromonadia</taxon>
        <taxon>Geobacterales</taxon>
        <taxon>Geobacteraceae</taxon>
        <taxon>Geomonas</taxon>
    </lineage>
</organism>
<proteinExistence type="predicted"/>
<sequence>MDRSSKNRLTEHMLPHFAGDTLFDRIARAVCRAGCLPRKELYEAWEVARRVHRRFRGGRVVDLAAGHGLLAQVLLILDRELREGIGVDLRVPPSAARLASEIRTDWSAASERFTLLKQDLNLVQLRPDDIVVSAHACGSLTDLVLAKAAAARCRVAVLPCCHDLHSCDDGGLTGWLDGPLAVDVTRAAWLRSQGYRVYTQTIPSDITPKNRLLMGEPL</sequence>
<dbReference type="Pfam" id="PF13679">
    <property type="entry name" value="Methyltransf_32"/>
    <property type="match status" value="1"/>
</dbReference>
<dbReference type="RefSeq" id="WP_199388727.1">
    <property type="nucleotide sequence ID" value="NZ_JAEMHL010000003.1"/>
</dbReference>
<dbReference type="Proteomes" id="UP000614714">
    <property type="component" value="Unassembled WGS sequence"/>
</dbReference>
<dbReference type="InterPro" id="IPR025714">
    <property type="entry name" value="Methyltranfer_dom"/>
</dbReference>
<reference evidence="2 3" key="1">
    <citation type="submission" date="2020-12" db="EMBL/GenBank/DDBJ databases">
        <title>Geomonas sp. Red421, isolated from paddy soil.</title>
        <authorList>
            <person name="Xu Z."/>
            <person name="Zhang Z."/>
            <person name="Masuda Y."/>
            <person name="Itoh H."/>
            <person name="Senoo K."/>
        </authorList>
    </citation>
    <scope>NUCLEOTIDE SEQUENCE [LARGE SCALE GENOMIC DNA]</scope>
    <source>
        <strain evidence="2 3">Red421</strain>
    </source>
</reference>
<feature type="domain" description="Methyltransferase" evidence="1">
    <location>
        <begin position="52"/>
        <end position="163"/>
    </location>
</feature>
<keyword evidence="2" id="KW-0489">Methyltransferase</keyword>
<accession>A0ABS0YD24</accession>
<dbReference type="EMBL" id="JAEMHL010000003">
    <property type="protein sequence ID" value="MBJ6750210.1"/>
    <property type="molecule type" value="Genomic_DNA"/>
</dbReference>
<evidence type="ECO:0000259" key="1">
    <source>
        <dbReference type="Pfam" id="PF13679"/>
    </source>
</evidence>
<name>A0ABS0YD24_9BACT</name>
<evidence type="ECO:0000313" key="2">
    <source>
        <dbReference type="EMBL" id="MBJ6750210.1"/>
    </source>
</evidence>
<comment type="caution">
    <text evidence="2">The sequence shown here is derived from an EMBL/GenBank/DDBJ whole genome shotgun (WGS) entry which is preliminary data.</text>
</comment>
<gene>
    <name evidence="2" type="ORF">JFN91_08300</name>
</gene>
<dbReference type="PANTHER" id="PTHR13369">
    <property type="match status" value="1"/>
</dbReference>
<keyword evidence="3" id="KW-1185">Reference proteome</keyword>
<dbReference type="GO" id="GO:0032259">
    <property type="term" value="P:methylation"/>
    <property type="evidence" value="ECO:0007669"/>
    <property type="project" value="UniProtKB-KW"/>
</dbReference>